<evidence type="ECO:0000256" key="21">
    <source>
        <dbReference type="ARBA" id="ARBA00058818"/>
    </source>
</evidence>
<dbReference type="GO" id="GO:0030246">
    <property type="term" value="F:carbohydrate binding"/>
    <property type="evidence" value="ECO:0007669"/>
    <property type="project" value="UniProtKB-KW"/>
</dbReference>
<dbReference type="EC" id="2.7.11.1" evidence="5"/>
<dbReference type="PANTHER" id="PTHR27007">
    <property type="match status" value="1"/>
</dbReference>
<dbReference type="PROSITE" id="PS00108">
    <property type="entry name" value="PROTEIN_KINASE_ST"/>
    <property type="match status" value="1"/>
</dbReference>
<dbReference type="GO" id="GO:0005886">
    <property type="term" value="C:plasma membrane"/>
    <property type="evidence" value="ECO:0007669"/>
    <property type="project" value="UniProtKB-SubCell"/>
</dbReference>
<comment type="function">
    <text evidence="20">Involved in resistance response to the pathogenic oomycetes Phytophthora infestans and Phytophthora capsici.</text>
</comment>
<evidence type="ECO:0000256" key="19">
    <source>
        <dbReference type="ARBA" id="ARBA00023180"/>
    </source>
</evidence>
<evidence type="ECO:0000256" key="3">
    <source>
        <dbReference type="ARBA" id="ARBA00008536"/>
    </source>
</evidence>
<keyword evidence="8" id="KW-0808">Transferase</keyword>
<protein>
    <recommendedName>
        <fullName evidence="5">non-specific serine/threonine protein kinase</fullName>
        <ecNumber evidence="5">2.7.11.1</ecNumber>
    </recommendedName>
</protein>
<evidence type="ECO:0000256" key="5">
    <source>
        <dbReference type="ARBA" id="ARBA00012513"/>
    </source>
</evidence>
<dbReference type="GeneID" id="105130455"/>
<dbReference type="PROSITE" id="PS00307">
    <property type="entry name" value="LECTIN_LEGUME_BETA"/>
    <property type="match status" value="1"/>
</dbReference>
<keyword evidence="15 23" id="KW-0067">ATP-binding</keyword>
<dbReference type="InterPro" id="IPR013320">
    <property type="entry name" value="ConA-like_dom_sf"/>
</dbReference>
<evidence type="ECO:0000256" key="18">
    <source>
        <dbReference type="ARBA" id="ARBA00023170"/>
    </source>
</evidence>
<dbReference type="PROSITE" id="PS50011">
    <property type="entry name" value="PROTEIN_KINASE_DOM"/>
    <property type="match status" value="1"/>
</dbReference>
<keyword evidence="13" id="KW-0418">Kinase</keyword>
<evidence type="ECO:0000256" key="7">
    <source>
        <dbReference type="ARBA" id="ARBA00022527"/>
    </source>
</evidence>
<comment type="similarity">
    <text evidence="2">Belongs to the leguminous lectin family.</text>
</comment>
<comment type="subunit">
    <text evidence="22">Interacts with ABCG40.</text>
</comment>
<dbReference type="InterPro" id="IPR050528">
    <property type="entry name" value="L-type_Lectin-RKs"/>
</dbReference>
<sequence>MMALPNSIPCLVQSQKIPALVFAISTLFLYANSLSFNFTSFSPNMANISFQGDAFSSSDVLQLTKNAKDSNLTGSAGRATYYKPVRLWDAKTRRLTDFTTHFTFVMKAVDSGWYGDGMSFFIAPLDSPIPQDSSGGLLALFSPHTAFSASKENQIVAVEFDSKKDIEWDPSDNHVGIDVNSIVSVASVDWKSSIKTGSKANAWVSYNSTTKNLSVFLTYAENPKFGGNSTLHYIIDLREFLPEWVRIGFSASTGDWVEIHNILSWTFESSLEVSDKKKTGLVVGLAVGFGVLTTFGIGVLCFVLRRRKNRRWCDKENEAIDVSMDDEFEKGTGPKRFTYRELIRATNNFEEGGKLGEGGFGGVYKGLFKEGTNTEVAVKRVSRGSKQGKKEYVSEVKIISRLRHRNLVQLIGWCHERGELLLVYEFMPNGSLDSHLFGGQVMLIWNLRYKIALGLASALLYLHEEWEQCVVHRDIKSSNVMLDSNFNAKLGDFGLARLVDHELGSQTTVLAGTMGYLAPECVTTGKASKESDVYSFGVVALEITCGRRPVETRQEPSKVRLVEWVWNLYGEGKLLDAVDKMLCTDFDERQMECLMIVGLWCCHPDYTLRPSIRQVINVLNFEAPLPTLPSKLPVPMYYAPPMSMCKFSYTSSGITVDSERYRTQCSCSSCSTNSSMLSAGSTKALLNTRKSDI</sequence>
<name>A0AAJ6XU25_POPEU</name>
<dbReference type="GO" id="GO:0009626">
    <property type="term" value="P:plant-type hypersensitive response"/>
    <property type="evidence" value="ECO:0007669"/>
    <property type="project" value="UniProtKB-ARBA"/>
</dbReference>
<evidence type="ECO:0000256" key="16">
    <source>
        <dbReference type="ARBA" id="ARBA00022989"/>
    </source>
</evidence>
<dbReference type="InterPro" id="IPR019825">
    <property type="entry name" value="Lectin_legB_Mn/Ca_BS"/>
</dbReference>
<evidence type="ECO:0000259" key="25">
    <source>
        <dbReference type="PROSITE" id="PS50011"/>
    </source>
</evidence>
<evidence type="ECO:0000256" key="11">
    <source>
        <dbReference type="ARBA" id="ARBA00022734"/>
    </source>
</evidence>
<dbReference type="InterPro" id="IPR000985">
    <property type="entry name" value="Lectin_LegA_CS"/>
</dbReference>
<organism evidence="26 27">
    <name type="scientific">Populus euphratica</name>
    <name type="common">Euphrates poplar</name>
    <dbReference type="NCBI Taxonomy" id="75702"/>
    <lineage>
        <taxon>Eukaryota</taxon>
        <taxon>Viridiplantae</taxon>
        <taxon>Streptophyta</taxon>
        <taxon>Embryophyta</taxon>
        <taxon>Tracheophyta</taxon>
        <taxon>Spermatophyta</taxon>
        <taxon>Magnoliopsida</taxon>
        <taxon>eudicotyledons</taxon>
        <taxon>Gunneridae</taxon>
        <taxon>Pentapetalae</taxon>
        <taxon>rosids</taxon>
        <taxon>fabids</taxon>
        <taxon>Malpighiales</taxon>
        <taxon>Salicaceae</taxon>
        <taxon>Saliceae</taxon>
        <taxon>Populus</taxon>
    </lineage>
</organism>
<dbReference type="CDD" id="cd14066">
    <property type="entry name" value="STKc_IRAK"/>
    <property type="match status" value="1"/>
</dbReference>
<dbReference type="InterPro" id="IPR017441">
    <property type="entry name" value="Protein_kinase_ATP_BS"/>
</dbReference>
<dbReference type="FunFam" id="3.30.200.20:FF:000168">
    <property type="entry name" value="L-type lectin-domain containing receptor kinase IX.1"/>
    <property type="match status" value="1"/>
</dbReference>
<feature type="transmembrane region" description="Helical" evidence="24">
    <location>
        <begin position="281"/>
        <end position="304"/>
    </location>
</feature>
<evidence type="ECO:0000256" key="12">
    <source>
        <dbReference type="ARBA" id="ARBA00022741"/>
    </source>
</evidence>
<dbReference type="SUPFAM" id="SSF49899">
    <property type="entry name" value="Concanavalin A-like lectins/glucanases"/>
    <property type="match status" value="1"/>
</dbReference>
<keyword evidence="19" id="KW-0325">Glycoprotein</keyword>
<dbReference type="FunFam" id="1.10.510.10:FF:000240">
    <property type="entry name" value="Lectin-domain containing receptor kinase A4.3"/>
    <property type="match status" value="1"/>
</dbReference>
<evidence type="ECO:0000256" key="4">
    <source>
        <dbReference type="ARBA" id="ARBA00010217"/>
    </source>
</evidence>
<evidence type="ECO:0000256" key="20">
    <source>
        <dbReference type="ARBA" id="ARBA00058054"/>
    </source>
</evidence>
<keyword evidence="18" id="KW-0675">Receptor</keyword>
<evidence type="ECO:0000256" key="13">
    <source>
        <dbReference type="ARBA" id="ARBA00022777"/>
    </source>
</evidence>
<dbReference type="Gene3D" id="2.60.120.200">
    <property type="match status" value="1"/>
</dbReference>
<keyword evidence="9 24" id="KW-0812">Transmembrane</keyword>
<dbReference type="SMART" id="SM00220">
    <property type="entry name" value="S_TKc"/>
    <property type="match status" value="1"/>
</dbReference>
<keyword evidence="16 24" id="KW-1133">Transmembrane helix</keyword>
<feature type="binding site" evidence="23">
    <location>
        <position position="379"/>
    </location>
    <ligand>
        <name>ATP</name>
        <dbReference type="ChEBI" id="CHEBI:30616"/>
    </ligand>
</feature>
<dbReference type="InterPro" id="IPR011009">
    <property type="entry name" value="Kinase-like_dom_sf"/>
</dbReference>
<evidence type="ECO:0000256" key="8">
    <source>
        <dbReference type="ARBA" id="ARBA00022679"/>
    </source>
</evidence>
<evidence type="ECO:0000256" key="14">
    <source>
        <dbReference type="ARBA" id="ARBA00022821"/>
    </source>
</evidence>
<proteinExistence type="inferred from homology"/>
<evidence type="ECO:0000256" key="24">
    <source>
        <dbReference type="SAM" id="Phobius"/>
    </source>
</evidence>
<reference evidence="27" key="1">
    <citation type="submission" date="2025-08" db="UniProtKB">
        <authorList>
            <consortium name="RefSeq"/>
        </authorList>
    </citation>
    <scope>IDENTIFICATION</scope>
</reference>
<dbReference type="KEGG" id="peu:105130455"/>
<dbReference type="FunFam" id="2.60.120.200:FF:000103">
    <property type="entry name" value="L-type lectin-domain containing receptor kinase IX.1"/>
    <property type="match status" value="1"/>
</dbReference>
<dbReference type="Gene3D" id="1.10.510.10">
    <property type="entry name" value="Transferase(Phosphotransferase) domain 1"/>
    <property type="match status" value="1"/>
</dbReference>
<dbReference type="Pfam" id="PF00069">
    <property type="entry name" value="Pkinase"/>
    <property type="match status" value="1"/>
</dbReference>
<evidence type="ECO:0000256" key="6">
    <source>
        <dbReference type="ARBA" id="ARBA00022475"/>
    </source>
</evidence>
<comment type="function">
    <text evidence="21">Promotes hydrogen peroxide H(2)O(2) production and cell death.</text>
</comment>
<evidence type="ECO:0000256" key="10">
    <source>
        <dbReference type="ARBA" id="ARBA00022729"/>
    </source>
</evidence>
<dbReference type="InterPro" id="IPR000719">
    <property type="entry name" value="Prot_kinase_dom"/>
</dbReference>
<dbReference type="Proteomes" id="UP000694918">
    <property type="component" value="Unplaced"/>
</dbReference>
<dbReference type="CDD" id="cd06899">
    <property type="entry name" value="lectin_legume_LecRK_Arcelin_ConA"/>
    <property type="match status" value="1"/>
</dbReference>
<accession>A0AAJ6XU25</accession>
<keyword evidence="11" id="KW-0430">Lectin</keyword>
<comment type="similarity">
    <text evidence="4">In the C-terminal section; belongs to the protein kinase superfamily. Ser/Thr protein kinase family.</text>
</comment>
<evidence type="ECO:0000256" key="15">
    <source>
        <dbReference type="ARBA" id="ARBA00022840"/>
    </source>
</evidence>
<dbReference type="InterPro" id="IPR001220">
    <property type="entry name" value="Legume_lectin_dom"/>
</dbReference>
<feature type="domain" description="Protein kinase" evidence="25">
    <location>
        <begin position="349"/>
        <end position="606"/>
    </location>
</feature>
<dbReference type="SUPFAM" id="SSF56112">
    <property type="entry name" value="Protein kinase-like (PK-like)"/>
    <property type="match status" value="1"/>
</dbReference>
<dbReference type="Pfam" id="PF00139">
    <property type="entry name" value="Lectin_legB"/>
    <property type="match status" value="1"/>
</dbReference>
<evidence type="ECO:0000256" key="22">
    <source>
        <dbReference type="ARBA" id="ARBA00063357"/>
    </source>
</evidence>
<evidence type="ECO:0000256" key="9">
    <source>
        <dbReference type="ARBA" id="ARBA00022692"/>
    </source>
</evidence>
<keyword evidence="17 24" id="KW-0472">Membrane</keyword>
<evidence type="ECO:0000256" key="1">
    <source>
        <dbReference type="ARBA" id="ARBA00004251"/>
    </source>
</evidence>
<dbReference type="GO" id="GO:0005524">
    <property type="term" value="F:ATP binding"/>
    <property type="evidence" value="ECO:0007669"/>
    <property type="project" value="UniProtKB-UniRule"/>
</dbReference>
<evidence type="ECO:0000313" key="26">
    <source>
        <dbReference type="Proteomes" id="UP000694918"/>
    </source>
</evidence>
<keyword evidence="12 23" id="KW-0547">Nucleotide-binding</keyword>
<keyword evidence="14" id="KW-0611">Plant defense</keyword>
<evidence type="ECO:0000313" key="27">
    <source>
        <dbReference type="RefSeq" id="XP_011031283.1"/>
    </source>
</evidence>
<keyword evidence="26" id="KW-1185">Reference proteome</keyword>
<evidence type="ECO:0000256" key="17">
    <source>
        <dbReference type="ARBA" id="ARBA00023136"/>
    </source>
</evidence>
<dbReference type="InterPro" id="IPR008271">
    <property type="entry name" value="Ser/Thr_kinase_AS"/>
</dbReference>
<keyword evidence="7" id="KW-0723">Serine/threonine-protein kinase</keyword>
<evidence type="ECO:0000256" key="23">
    <source>
        <dbReference type="PROSITE-ProRule" id="PRU10141"/>
    </source>
</evidence>
<dbReference type="PROSITE" id="PS00308">
    <property type="entry name" value="LECTIN_LEGUME_ALPHA"/>
    <property type="match status" value="1"/>
</dbReference>
<comment type="subcellular location">
    <subcellularLocation>
        <location evidence="1">Cell membrane</location>
        <topology evidence="1">Single-pass type I membrane protein</topology>
    </subcellularLocation>
</comment>
<dbReference type="RefSeq" id="XP_011031283.1">
    <property type="nucleotide sequence ID" value="XM_011032981.1"/>
</dbReference>
<comment type="similarity">
    <text evidence="3">In the N-terminal section; belongs to the leguminous lectin family.</text>
</comment>
<dbReference type="PROSITE" id="PS00107">
    <property type="entry name" value="PROTEIN_KINASE_ATP"/>
    <property type="match status" value="1"/>
</dbReference>
<keyword evidence="6" id="KW-1003">Cell membrane</keyword>
<gene>
    <name evidence="27" type="primary">LOC105130455</name>
</gene>
<dbReference type="AlphaFoldDB" id="A0AAJ6XU25"/>
<keyword evidence="10" id="KW-0732">Signal</keyword>
<dbReference type="Gene3D" id="3.30.200.20">
    <property type="entry name" value="Phosphorylase Kinase, domain 1"/>
    <property type="match status" value="1"/>
</dbReference>
<evidence type="ECO:0000256" key="2">
    <source>
        <dbReference type="ARBA" id="ARBA00007606"/>
    </source>
</evidence>
<dbReference type="GO" id="GO:0002229">
    <property type="term" value="P:defense response to oomycetes"/>
    <property type="evidence" value="ECO:0007669"/>
    <property type="project" value="UniProtKB-ARBA"/>
</dbReference>
<dbReference type="GO" id="GO:0004674">
    <property type="term" value="F:protein serine/threonine kinase activity"/>
    <property type="evidence" value="ECO:0007669"/>
    <property type="project" value="UniProtKB-KW"/>
</dbReference>